<evidence type="ECO:0000313" key="2">
    <source>
        <dbReference type="EMBL" id="KAL3781812.1"/>
    </source>
</evidence>
<keyword evidence="1" id="KW-0472">Membrane</keyword>
<sequence>MIPALTTTDTVSTLFVTTATTQLIPISAYATAGVVLRLVASLYSITSISRIRLYPSRGGFRMFSSHLQPSLPLLSTSLFQPRTLKWQPIEPLSSVGANTSSHSLG</sequence>
<feature type="transmembrane region" description="Helical" evidence="1">
    <location>
        <begin position="23"/>
        <end position="45"/>
    </location>
</feature>
<keyword evidence="1" id="KW-0812">Transmembrane</keyword>
<dbReference type="EMBL" id="JALLPJ020000830">
    <property type="protein sequence ID" value="KAL3781812.1"/>
    <property type="molecule type" value="Genomic_DNA"/>
</dbReference>
<proteinExistence type="predicted"/>
<keyword evidence="1" id="KW-1133">Transmembrane helix</keyword>
<organism evidence="2 3">
    <name type="scientific">Cyclotella atomus</name>
    <dbReference type="NCBI Taxonomy" id="382360"/>
    <lineage>
        <taxon>Eukaryota</taxon>
        <taxon>Sar</taxon>
        <taxon>Stramenopiles</taxon>
        <taxon>Ochrophyta</taxon>
        <taxon>Bacillariophyta</taxon>
        <taxon>Coscinodiscophyceae</taxon>
        <taxon>Thalassiosirophycidae</taxon>
        <taxon>Stephanodiscales</taxon>
        <taxon>Stephanodiscaceae</taxon>
        <taxon>Cyclotella</taxon>
    </lineage>
</organism>
<comment type="caution">
    <text evidence="2">The sequence shown here is derived from an EMBL/GenBank/DDBJ whole genome shotgun (WGS) entry which is preliminary data.</text>
</comment>
<keyword evidence="3" id="KW-1185">Reference proteome</keyword>
<reference evidence="2 3" key="1">
    <citation type="submission" date="2024-10" db="EMBL/GenBank/DDBJ databases">
        <title>Updated reference genomes for cyclostephanoid diatoms.</title>
        <authorList>
            <person name="Roberts W.R."/>
            <person name="Alverson A.J."/>
        </authorList>
    </citation>
    <scope>NUCLEOTIDE SEQUENCE [LARGE SCALE GENOMIC DNA]</scope>
    <source>
        <strain evidence="2 3">AJA010-31</strain>
    </source>
</reference>
<evidence type="ECO:0000256" key="1">
    <source>
        <dbReference type="SAM" id="Phobius"/>
    </source>
</evidence>
<name>A0ABD3P1C5_9STRA</name>
<evidence type="ECO:0000313" key="3">
    <source>
        <dbReference type="Proteomes" id="UP001530400"/>
    </source>
</evidence>
<gene>
    <name evidence="2" type="ORF">ACHAWO_000879</name>
</gene>
<protein>
    <submittedName>
        <fullName evidence="2">Uncharacterized protein</fullName>
    </submittedName>
</protein>
<accession>A0ABD3P1C5</accession>
<dbReference type="Proteomes" id="UP001530400">
    <property type="component" value="Unassembled WGS sequence"/>
</dbReference>
<dbReference type="AlphaFoldDB" id="A0ABD3P1C5"/>